<sequence>MARLTGIQFLLFDLGNVIIDIDYEHTIGQLKALLPVEKHERCASFFPSSFHKAYERGEISDAEFRQAVRLHFEENWSDEQIDTLWNSLLFDIPADRIRLVKKLKQNFTLGVLSNTNAIHIRAFNAILQEQHGYENLHELFDYVYFSHELGLSKPDPKIYQTVAEKTGFTPEQTFFFDDLEANIHEAKQVGFQAHQIKDKNALTRFFDENLFN</sequence>
<dbReference type="PRINTS" id="PR00413">
    <property type="entry name" value="HADHALOGNASE"/>
</dbReference>
<dbReference type="InterPro" id="IPR023198">
    <property type="entry name" value="PGP-like_dom2"/>
</dbReference>
<dbReference type="Gene3D" id="1.10.150.240">
    <property type="entry name" value="Putative phosphatase, domain 2"/>
    <property type="match status" value="1"/>
</dbReference>
<dbReference type="RefSeq" id="WP_009053055.1">
    <property type="nucleotide sequence ID" value="NZ_AJYA01000001.1"/>
</dbReference>
<accession>I5CAI5</accession>
<gene>
    <name evidence="1" type="ORF">A3SI_00055</name>
</gene>
<dbReference type="InterPro" id="IPR023214">
    <property type="entry name" value="HAD_sf"/>
</dbReference>
<dbReference type="GO" id="GO:0016787">
    <property type="term" value="F:hydrolase activity"/>
    <property type="evidence" value="ECO:0007669"/>
    <property type="project" value="UniProtKB-KW"/>
</dbReference>
<dbReference type="PANTHER" id="PTHR43611">
    <property type="entry name" value="ALPHA-D-GLUCOSE 1-PHOSPHATE PHOSPHATASE"/>
    <property type="match status" value="1"/>
</dbReference>
<reference evidence="1 2" key="1">
    <citation type="submission" date="2012-05" db="EMBL/GenBank/DDBJ databases">
        <title>Genome sequence of Nitritalea halalkaliphila LW7.</title>
        <authorList>
            <person name="Jangir P.K."/>
            <person name="Singh A."/>
            <person name="Shivaji S."/>
            <person name="Sharma R."/>
        </authorList>
    </citation>
    <scope>NUCLEOTIDE SEQUENCE [LARGE SCALE GENOMIC DNA]</scope>
    <source>
        <strain evidence="1 2">LW7</strain>
    </source>
</reference>
<dbReference type="Gene3D" id="3.40.50.1000">
    <property type="entry name" value="HAD superfamily/HAD-like"/>
    <property type="match status" value="1"/>
</dbReference>
<dbReference type="AlphaFoldDB" id="I5CAI5"/>
<dbReference type="NCBIfam" id="TIGR01509">
    <property type="entry name" value="HAD-SF-IA-v3"/>
    <property type="match status" value="1"/>
</dbReference>
<protein>
    <submittedName>
        <fullName evidence="1">HAD superfamily hydrolase</fullName>
    </submittedName>
</protein>
<evidence type="ECO:0000313" key="1">
    <source>
        <dbReference type="EMBL" id="EIM78837.1"/>
    </source>
</evidence>
<organism evidence="1 2">
    <name type="scientific">Nitritalea halalkaliphila LW7</name>
    <dbReference type="NCBI Taxonomy" id="1189621"/>
    <lineage>
        <taxon>Bacteria</taxon>
        <taxon>Pseudomonadati</taxon>
        <taxon>Bacteroidota</taxon>
        <taxon>Cytophagia</taxon>
        <taxon>Cytophagales</taxon>
        <taxon>Cyclobacteriaceae</taxon>
        <taxon>Nitritalea</taxon>
    </lineage>
</organism>
<dbReference type="Proteomes" id="UP000005551">
    <property type="component" value="Unassembled WGS sequence"/>
</dbReference>
<keyword evidence="1" id="KW-0378">Hydrolase</keyword>
<dbReference type="OrthoDB" id="9797415at2"/>
<keyword evidence="2" id="KW-1185">Reference proteome</keyword>
<dbReference type="SFLD" id="SFLDG01129">
    <property type="entry name" value="C1.5:_HAD__Beta-PGM__Phosphata"/>
    <property type="match status" value="1"/>
</dbReference>
<dbReference type="InterPro" id="IPR006439">
    <property type="entry name" value="HAD-SF_hydro_IA"/>
</dbReference>
<dbReference type="PATRIC" id="fig|1189621.3.peg.13"/>
<dbReference type="SFLD" id="SFLDS00003">
    <property type="entry name" value="Haloacid_Dehalogenase"/>
    <property type="match status" value="1"/>
</dbReference>
<dbReference type="InterPro" id="IPR036412">
    <property type="entry name" value="HAD-like_sf"/>
</dbReference>
<comment type="caution">
    <text evidence="1">The sequence shown here is derived from an EMBL/GenBank/DDBJ whole genome shotgun (WGS) entry which is preliminary data.</text>
</comment>
<dbReference type="PANTHER" id="PTHR43611:SF3">
    <property type="entry name" value="FLAVIN MONONUCLEOTIDE HYDROLASE 1, CHLOROPLATIC"/>
    <property type="match status" value="1"/>
</dbReference>
<proteinExistence type="predicted"/>
<dbReference type="SUPFAM" id="SSF56784">
    <property type="entry name" value="HAD-like"/>
    <property type="match status" value="1"/>
</dbReference>
<dbReference type="NCBIfam" id="TIGR01549">
    <property type="entry name" value="HAD-SF-IA-v1"/>
    <property type="match status" value="1"/>
</dbReference>
<name>I5CAI5_9BACT</name>
<dbReference type="CDD" id="cd02603">
    <property type="entry name" value="HAD_sEH-N_like"/>
    <property type="match status" value="1"/>
</dbReference>
<dbReference type="Pfam" id="PF00702">
    <property type="entry name" value="Hydrolase"/>
    <property type="match status" value="1"/>
</dbReference>
<evidence type="ECO:0000313" key="2">
    <source>
        <dbReference type="Proteomes" id="UP000005551"/>
    </source>
</evidence>
<dbReference type="EMBL" id="AJYA01000001">
    <property type="protein sequence ID" value="EIM78837.1"/>
    <property type="molecule type" value="Genomic_DNA"/>
</dbReference>
<dbReference type="STRING" id="1189621.A3SI_00055"/>